<evidence type="ECO:0000256" key="2">
    <source>
        <dbReference type="ARBA" id="ARBA00023163"/>
    </source>
</evidence>
<comment type="caution">
    <text evidence="4">The sequence shown here is derived from an EMBL/GenBank/DDBJ whole genome shotgun (WGS) entry which is preliminary data.</text>
</comment>
<sequence length="205" mass="23106">MLDTTYEPIVEFKPRSVRNEIIRGEASRNRVMAAARQELVEQGWKNFSLEEVLLRCQATEQDIEQWWSTPAALVVEAAFEVVEDPAPMIAGPLDVKLARFVDPLIEVARTSEGAYLLRCALLAASDDAQAGAEFRNYFNIHFRKPLKAVLAEASTRGEIRRDYDIDICCELLFGPIWHRLVIMRSPLPEVTARRAAHGLIASLRG</sequence>
<accession>A0ABW1SA40</accession>
<evidence type="ECO:0000256" key="1">
    <source>
        <dbReference type="ARBA" id="ARBA00023015"/>
    </source>
</evidence>
<dbReference type="EMBL" id="JBHSSW010000012">
    <property type="protein sequence ID" value="MFC6198434.1"/>
    <property type="molecule type" value="Genomic_DNA"/>
</dbReference>
<reference evidence="5" key="1">
    <citation type="journal article" date="2019" name="Int. J. Syst. Evol. Microbiol.">
        <title>The Global Catalogue of Microorganisms (GCM) 10K type strain sequencing project: providing services to taxonomists for standard genome sequencing and annotation.</title>
        <authorList>
            <consortium name="The Broad Institute Genomics Platform"/>
            <consortium name="The Broad Institute Genome Sequencing Center for Infectious Disease"/>
            <person name="Wu L."/>
            <person name="Ma J."/>
        </authorList>
    </citation>
    <scope>NUCLEOTIDE SEQUENCE [LARGE SCALE GENOMIC DNA]</scope>
    <source>
        <strain evidence="5">CGMCC-1.15741</strain>
    </source>
</reference>
<keyword evidence="5" id="KW-1185">Reference proteome</keyword>
<organism evidence="4 5">
    <name type="scientific">Ponticaulis profundi</name>
    <dbReference type="NCBI Taxonomy" id="2665222"/>
    <lineage>
        <taxon>Bacteria</taxon>
        <taxon>Pseudomonadati</taxon>
        <taxon>Pseudomonadota</taxon>
        <taxon>Alphaproteobacteria</taxon>
        <taxon>Hyphomonadales</taxon>
        <taxon>Hyphomonadaceae</taxon>
        <taxon>Ponticaulis</taxon>
    </lineage>
</organism>
<evidence type="ECO:0000313" key="4">
    <source>
        <dbReference type="EMBL" id="MFC6198434.1"/>
    </source>
</evidence>
<dbReference type="SUPFAM" id="SSF48498">
    <property type="entry name" value="Tetracyclin repressor-like, C-terminal domain"/>
    <property type="match status" value="1"/>
</dbReference>
<gene>
    <name evidence="4" type="ORF">ACFQDM_10100</name>
</gene>
<dbReference type="InterPro" id="IPR009057">
    <property type="entry name" value="Homeodomain-like_sf"/>
</dbReference>
<dbReference type="InterPro" id="IPR036271">
    <property type="entry name" value="Tet_transcr_reg_TetR-rel_C_sf"/>
</dbReference>
<evidence type="ECO:0000259" key="3">
    <source>
        <dbReference type="Pfam" id="PF16859"/>
    </source>
</evidence>
<dbReference type="SUPFAM" id="SSF46689">
    <property type="entry name" value="Homeodomain-like"/>
    <property type="match status" value="1"/>
</dbReference>
<dbReference type="Gene3D" id="1.10.357.10">
    <property type="entry name" value="Tetracycline Repressor, domain 2"/>
    <property type="match status" value="1"/>
</dbReference>
<dbReference type="Pfam" id="PF16859">
    <property type="entry name" value="TetR_C_11"/>
    <property type="match status" value="1"/>
</dbReference>
<feature type="domain" description="Tetracyclin repressor-like C-terminal" evidence="3">
    <location>
        <begin position="91"/>
        <end position="196"/>
    </location>
</feature>
<dbReference type="RefSeq" id="WP_377378639.1">
    <property type="nucleotide sequence ID" value="NZ_JBHSSW010000012.1"/>
</dbReference>
<keyword evidence="1" id="KW-0805">Transcription regulation</keyword>
<evidence type="ECO:0000313" key="5">
    <source>
        <dbReference type="Proteomes" id="UP001596303"/>
    </source>
</evidence>
<proteinExistence type="predicted"/>
<keyword evidence="2" id="KW-0804">Transcription</keyword>
<protein>
    <submittedName>
        <fullName evidence="4">TetR-like C-terminal domain-containing protein</fullName>
    </submittedName>
</protein>
<name>A0ABW1SA40_9PROT</name>
<dbReference type="Proteomes" id="UP001596303">
    <property type="component" value="Unassembled WGS sequence"/>
</dbReference>
<dbReference type="InterPro" id="IPR011075">
    <property type="entry name" value="TetR_C"/>
</dbReference>